<name>A0A1H3SSW0_9RHOB</name>
<feature type="signal peptide" evidence="2">
    <location>
        <begin position="1"/>
        <end position="24"/>
    </location>
</feature>
<keyword evidence="4" id="KW-1185">Reference proteome</keyword>
<evidence type="ECO:0000256" key="2">
    <source>
        <dbReference type="SAM" id="SignalP"/>
    </source>
</evidence>
<dbReference type="STRING" id="1244108.SAMN05444004_11332"/>
<dbReference type="RefSeq" id="WP_139176655.1">
    <property type="nucleotide sequence ID" value="NZ_FNPX01000013.1"/>
</dbReference>
<reference evidence="4" key="1">
    <citation type="submission" date="2016-10" db="EMBL/GenBank/DDBJ databases">
        <authorList>
            <person name="Varghese N."/>
            <person name="Submissions S."/>
        </authorList>
    </citation>
    <scope>NUCLEOTIDE SEQUENCE [LARGE SCALE GENOMIC DNA]</scope>
    <source>
        <strain evidence="4">DSM 100420</strain>
    </source>
</reference>
<feature type="transmembrane region" description="Helical" evidence="1">
    <location>
        <begin position="296"/>
        <end position="319"/>
    </location>
</feature>
<evidence type="ECO:0000256" key="1">
    <source>
        <dbReference type="SAM" id="Phobius"/>
    </source>
</evidence>
<keyword evidence="1" id="KW-0472">Membrane</keyword>
<gene>
    <name evidence="3" type="ORF">SAMN05444004_11332</name>
</gene>
<organism evidence="3 4">
    <name type="scientific">Jannaschia faecimaris</name>
    <dbReference type="NCBI Taxonomy" id="1244108"/>
    <lineage>
        <taxon>Bacteria</taxon>
        <taxon>Pseudomonadati</taxon>
        <taxon>Pseudomonadota</taxon>
        <taxon>Alphaproteobacteria</taxon>
        <taxon>Rhodobacterales</taxon>
        <taxon>Roseobacteraceae</taxon>
        <taxon>Jannaschia</taxon>
    </lineage>
</organism>
<accession>A0A1H3SSW0</accession>
<feature type="transmembrane region" description="Helical" evidence="1">
    <location>
        <begin position="229"/>
        <end position="252"/>
    </location>
</feature>
<evidence type="ECO:0000313" key="3">
    <source>
        <dbReference type="EMBL" id="SDZ40199.1"/>
    </source>
</evidence>
<dbReference type="Proteomes" id="UP000198914">
    <property type="component" value="Unassembled WGS sequence"/>
</dbReference>
<keyword evidence="2" id="KW-0732">Signal</keyword>
<sequence length="397" mass="40578">MTYRFLTASAVALAVAAAAVPTTAEQFGTTVGGDRLVSGARVEEAQNVLRDLLVSGAQIVTRGQVAEDVHAAGFSIDVEGRTGGDVTAAGARVRLDGEVGGDVTLSGFIVTLDTGTDIAGNARLFGGTATSRGSVDGSLVVVASEVFLDGPVGGDVRILADTLSFGPDARVDGQLTLALPEEITVPPDVATAGRVSYEYIEGGTWNNYDEMGWEGMRGQPSAATIGGGYLLMLAFLLATGATFLALMPNGVANMRRMALNRPGLTILTGGLGISALIGVIPVAILTVIGIPLVPIAVLAVILAWILGYLLGAYVLAMAIAQAAGLGDSPSFLVRLAVLAAAVTGMALLNFIPFVGWVLNVSLVFLGVGAMTEGVLRWAMPNVGPDDGDEMMKSESGD</sequence>
<feature type="chain" id="PRO_5011776704" evidence="2">
    <location>
        <begin position="25"/>
        <end position="397"/>
    </location>
</feature>
<proteinExistence type="predicted"/>
<feature type="transmembrane region" description="Helical" evidence="1">
    <location>
        <begin position="356"/>
        <end position="375"/>
    </location>
</feature>
<keyword evidence="1" id="KW-1133">Transmembrane helix</keyword>
<dbReference type="AlphaFoldDB" id="A0A1H3SSW0"/>
<dbReference type="OrthoDB" id="7948603at2"/>
<evidence type="ECO:0000313" key="4">
    <source>
        <dbReference type="Proteomes" id="UP000198914"/>
    </source>
</evidence>
<dbReference type="EMBL" id="FNPX01000013">
    <property type="protein sequence ID" value="SDZ40199.1"/>
    <property type="molecule type" value="Genomic_DNA"/>
</dbReference>
<feature type="transmembrane region" description="Helical" evidence="1">
    <location>
        <begin position="264"/>
        <end position="290"/>
    </location>
</feature>
<protein>
    <submittedName>
        <fullName evidence="3">Protein CcmA, bactofilin family</fullName>
    </submittedName>
</protein>
<keyword evidence="1" id="KW-0812">Transmembrane</keyword>
<feature type="transmembrane region" description="Helical" evidence="1">
    <location>
        <begin position="331"/>
        <end position="350"/>
    </location>
</feature>